<proteinExistence type="predicted"/>
<evidence type="ECO:0000313" key="2">
    <source>
        <dbReference type="EMBL" id="KAJ5274181.1"/>
    </source>
</evidence>
<dbReference type="Proteomes" id="UP001220256">
    <property type="component" value="Unassembled WGS sequence"/>
</dbReference>
<reference evidence="2 3" key="1">
    <citation type="journal article" date="2023" name="IMA Fungus">
        <title>Comparative genomic study of the Penicillium genus elucidates a diverse pangenome and 15 lateral gene transfer events.</title>
        <authorList>
            <person name="Petersen C."/>
            <person name="Sorensen T."/>
            <person name="Nielsen M.R."/>
            <person name="Sondergaard T.E."/>
            <person name="Sorensen J.L."/>
            <person name="Fitzpatrick D.A."/>
            <person name="Frisvad J.C."/>
            <person name="Nielsen K.L."/>
        </authorList>
    </citation>
    <scope>NUCLEOTIDE SEQUENCE [LARGE SCALE GENOMIC DNA]</scope>
    <source>
        <strain evidence="2 3">IBT 3361</strain>
    </source>
</reference>
<keyword evidence="3" id="KW-1185">Reference proteome</keyword>
<feature type="region of interest" description="Disordered" evidence="1">
    <location>
        <begin position="1"/>
        <end position="50"/>
    </location>
</feature>
<feature type="region of interest" description="Disordered" evidence="1">
    <location>
        <begin position="72"/>
        <end position="98"/>
    </location>
</feature>
<sequence>MEKVLKDPVQSISKLGQSQGNRASRYSPHERQALSEEFSRREETGEGYGHVRVERTSDATQRGEAINMARNMTDRDPFRHLSTFRVNPGHTTPTKPTRYERKLHVALKRKMMGNGGETLYTSF</sequence>
<evidence type="ECO:0000256" key="1">
    <source>
        <dbReference type="SAM" id="MobiDB-lite"/>
    </source>
</evidence>
<protein>
    <submittedName>
        <fullName evidence="2">Uncharacterized protein</fullName>
    </submittedName>
</protein>
<feature type="compositionally biased region" description="Polar residues" evidence="1">
    <location>
        <begin position="10"/>
        <end position="24"/>
    </location>
</feature>
<accession>A0ABQ8WN79</accession>
<feature type="compositionally biased region" description="Basic and acidic residues" evidence="1">
    <location>
        <begin position="27"/>
        <end position="50"/>
    </location>
</feature>
<evidence type="ECO:0000313" key="3">
    <source>
        <dbReference type="Proteomes" id="UP001220256"/>
    </source>
</evidence>
<gene>
    <name evidence="2" type="ORF">N7505_002726</name>
</gene>
<name>A0ABQ8WN79_PENCH</name>
<comment type="caution">
    <text evidence="2">The sequence shown here is derived from an EMBL/GenBank/DDBJ whole genome shotgun (WGS) entry which is preliminary data.</text>
</comment>
<dbReference type="EMBL" id="JAPVEB010000002">
    <property type="protein sequence ID" value="KAJ5274181.1"/>
    <property type="molecule type" value="Genomic_DNA"/>
</dbReference>
<organism evidence="2 3">
    <name type="scientific">Penicillium chrysogenum</name>
    <name type="common">Penicillium notatum</name>
    <dbReference type="NCBI Taxonomy" id="5076"/>
    <lineage>
        <taxon>Eukaryota</taxon>
        <taxon>Fungi</taxon>
        <taxon>Dikarya</taxon>
        <taxon>Ascomycota</taxon>
        <taxon>Pezizomycotina</taxon>
        <taxon>Eurotiomycetes</taxon>
        <taxon>Eurotiomycetidae</taxon>
        <taxon>Eurotiales</taxon>
        <taxon>Aspergillaceae</taxon>
        <taxon>Penicillium</taxon>
        <taxon>Penicillium chrysogenum species complex</taxon>
    </lineage>
</organism>